<name>A0A2S9IGL6_9GAMM</name>
<keyword evidence="3" id="KW-1185">Reference proteome</keyword>
<feature type="transmembrane region" description="Helical" evidence="1">
    <location>
        <begin position="27"/>
        <end position="46"/>
    </location>
</feature>
<evidence type="ECO:0000313" key="2">
    <source>
        <dbReference type="EMBL" id="PRD16898.1"/>
    </source>
</evidence>
<evidence type="ECO:0000256" key="1">
    <source>
        <dbReference type="SAM" id="Phobius"/>
    </source>
</evidence>
<feature type="transmembrane region" description="Helical" evidence="1">
    <location>
        <begin position="58"/>
        <end position="77"/>
    </location>
</feature>
<proteinExistence type="predicted"/>
<gene>
    <name evidence="2" type="ORF">CQW29_04325</name>
</gene>
<evidence type="ECO:0000313" key="3">
    <source>
        <dbReference type="Proteomes" id="UP000239181"/>
    </source>
</evidence>
<dbReference type="Proteomes" id="UP000239181">
    <property type="component" value="Unassembled WGS sequence"/>
</dbReference>
<keyword evidence="1" id="KW-0812">Transmembrane</keyword>
<keyword evidence="1" id="KW-1133">Transmembrane helix</keyword>
<keyword evidence="1" id="KW-0472">Membrane</keyword>
<dbReference type="EMBL" id="PDET01000002">
    <property type="protein sequence ID" value="PRD16898.1"/>
    <property type="molecule type" value="Genomic_DNA"/>
</dbReference>
<accession>A0A2S9IGL6</accession>
<sequence>MCLWLVWMMACLWLTRRVWLREGEYNGLITVSVACGIGLFAAWRHFLRGPEVDEGNVALLKTFAGVTVFAFITLFNVPDMWVYLTASRPVQSEVAFTVEHPGPASSRFSRCPAGIRYYDVDLRRHIEFCASDSDIPPAARALRVEKRLGNLGGYIVSYRFI</sequence>
<reference evidence="2 3" key="1">
    <citation type="submission" date="2017-10" db="EMBL/GenBank/DDBJ databases">
        <title>Draft genome of two endophytic bacteria isolated from 'guarana' Paullinia cupana (Mart.) Ducke.</title>
        <authorList>
            <person name="Siqueira K.A."/>
            <person name="Liotti R.G."/>
            <person name="Mendes T.A."/>
            <person name="Soares M.A."/>
        </authorList>
    </citation>
    <scope>NUCLEOTIDE SEQUENCE [LARGE SCALE GENOMIC DNA]</scope>
    <source>
        <strain evidence="2 3">342</strain>
    </source>
</reference>
<protein>
    <submittedName>
        <fullName evidence="2">Uncharacterized protein</fullName>
    </submittedName>
</protein>
<dbReference type="AlphaFoldDB" id="A0A2S9IGL6"/>
<organism evidence="2 3">
    <name type="scientific">Pantoea coffeiphila</name>
    <dbReference type="NCBI Taxonomy" id="1465635"/>
    <lineage>
        <taxon>Bacteria</taxon>
        <taxon>Pseudomonadati</taxon>
        <taxon>Pseudomonadota</taxon>
        <taxon>Gammaproteobacteria</taxon>
        <taxon>Enterobacterales</taxon>
        <taxon>Erwiniaceae</taxon>
        <taxon>Pantoea</taxon>
    </lineage>
</organism>
<comment type="caution">
    <text evidence="2">The sequence shown here is derived from an EMBL/GenBank/DDBJ whole genome shotgun (WGS) entry which is preliminary data.</text>
</comment>